<dbReference type="EMBL" id="BSOU01000002">
    <property type="protein sequence ID" value="GLR74100.1"/>
    <property type="molecule type" value="Genomic_DNA"/>
</dbReference>
<dbReference type="PROSITE" id="PS50977">
    <property type="entry name" value="HTH_TETR_2"/>
    <property type="match status" value="1"/>
</dbReference>
<evidence type="ECO:0000256" key="2">
    <source>
        <dbReference type="PROSITE-ProRule" id="PRU00335"/>
    </source>
</evidence>
<dbReference type="Proteomes" id="UP001156660">
    <property type="component" value="Unassembled WGS sequence"/>
</dbReference>
<dbReference type="Pfam" id="PF00440">
    <property type="entry name" value="TetR_N"/>
    <property type="match status" value="1"/>
</dbReference>
<dbReference type="Gene3D" id="1.10.357.10">
    <property type="entry name" value="Tetracycline Repressor, domain 2"/>
    <property type="match status" value="1"/>
</dbReference>
<keyword evidence="1 2" id="KW-0238">DNA-binding</keyword>
<organism evidence="4 5">
    <name type="scientific">Aliivibrio sifiae</name>
    <dbReference type="NCBI Taxonomy" id="566293"/>
    <lineage>
        <taxon>Bacteria</taxon>
        <taxon>Pseudomonadati</taxon>
        <taxon>Pseudomonadota</taxon>
        <taxon>Gammaproteobacteria</taxon>
        <taxon>Vibrionales</taxon>
        <taxon>Vibrionaceae</taxon>
        <taxon>Aliivibrio</taxon>
    </lineage>
</organism>
<feature type="domain" description="HTH tetR-type" evidence="3">
    <location>
        <begin position="1"/>
        <end position="42"/>
    </location>
</feature>
<evidence type="ECO:0000259" key="3">
    <source>
        <dbReference type="PROSITE" id="PS50977"/>
    </source>
</evidence>
<gene>
    <name evidence="4" type="ORF">GCM10007855_09740</name>
</gene>
<protein>
    <submittedName>
        <fullName evidence="4">Transcriptional regulator</fullName>
    </submittedName>
</protein>
<accession>A0ABQ6AF44</accession>
<evidence type="ECO:0000256" key="1">
    <source>
        <dbReference type="ARBA" id="ARBA00023125"/>
    </source>
</evidence>
<reference evidence="5" key="1">
    <citation type="journal article" date="2019" name="Int. J. Syst. Evol. Microbiol.">
        <title>The Global Catalogue of Microorganisms (GCM) 10K type strain sequencing project: providing services to taxonomists for standard genome sequencing and annotation.</title>
        <authorList>
            <consortium name="The Broad Institute Genomics Platform"/>
            <consortium name="The Broad Institute Genome Sequencing Center for Infectious Disease"/>
            <person name="Wu L."/>
            <person name="Ma J."/>
        </authorList>
    </citation>
    <scope>NUCLEOTIDE SEQUENCE [LARGE SCALE GENOMIC DNA]</scope>
    <source>
        <strain evidence="5">NBRC 105001</strain>
    </source>
</reference>
<name>A0ABQ6AF44_9GAMM</name>
<dbReference type="Gene3D" id="1.10.10.60">
    <property type="entry name" value="Homeodomain-like"/>
    <property type="match status" value="1"/>
</dbReference>
<feature type="DNA-binding region" description="H-T-H motif" evidence="2">
    <location>
        <begin position="5"/>
        <end position="24"/>
    </location>
</feature>
<dbReference type="InterPro" id="IPR001647">
    <property type="entry name" value="HTH_TetR"/>
</dbReference>
<dbReference type="SUPFAM" id="SSF46689">
    <property type="entry name" value="Homeodomain-like"/>
    <property type="match status" value="1"/>
</dbReference>
<comment type="caution">
    <text evidence="4">The sequence shown here is derived from an EMBL/GenBank/DDBJ whole genome shotgun (WGS) entry which is preliminary data.</text>
</comment>
<evidence type="ECO:0000313" key="4">
    <source>
        <dbReference type="EMBL" id="GLR74100.1"/>
    </source>
</evidence>
<keyword evidence="5" id="KW-1185">Reference proteome</keyword>
<evidence type="ECO:0000313" key="5">
    <source>
        <dbReference type="Proteomes" id="UP001156660"/>
    </source>
</evidence>
<dbReference type="InterPro" id="IPR009057">
    <property type="entry name" value="Homeodomain-like_sf"/>
</dbReference>
<dbReference type="InterPro" id="IPR039536">
    <property type="entry name" value="TetR_C_Proteobacteria"/>
</dbReference>
<dbReference type="Pfam" id="PF14246">
    <property type="entry name" value="TetR_C_7"/>
    <property type="match status" value="1"/>
</dbReference>
<proteinExistence type="predicted"/>
<sequence>MQNTSMDKLAALAQVSKRTVYNHFESKEALVMELLSDLWKNSMGEMETEFPQDISVQHQLEQLLFAELNVIGDKSYLDLAKVDFGRFFYKPEALQQQIEKISEQETALSRWLQVMIDTQQLSIKDKHKASVQLHSLLKGSAFWPQLVGMRNELSE</sequence>